<sequence length="120" mass="13436">MTEKLLKAGRDADWPLVSKLMFEHWSETCPKLYHEGNDKPWQYCANEAKIYDELVRPVAALLNGNEDYVSLDVSQPDRGCNLKGLSNEVGYDLAGNMKGQICGSGFKSGDVVFHCRHSLN</sequence>
<proteinExistence type="predicted"/>
<name>A0AC35TMK3_9BILA</name>
<organism evidence="1 2">
    <name type="scientific">Rhabditophanes sp. KR3021</name>
    <dbReference type="NCBI Taxonomy" id="114890"/>
    <lineage>
        <taxon>Eukaryota</taxon>
        <taxon>Metazoa</taxon>
        <taxon>Ecdysozoa</taxon>
        <taxon>Nematoda</taxon>
        <taxon>Chromadorea</taxon>
        <taxon>Rhabditida</taxon>
        <taxon>Tylenchina</taxon>
        <taxon>Panagrolaimomorpha</taxon>
        <taxon>Strongyloidoidea</taxon>
        <taxon>Alloionematidae</taxon>
        <taxon>Rhabditophanes</taxon>
    </lineage>
</organism>
<dbReference type="WBParaSite" id="RSKR_0000222000.1">
    <property type="protein sequence ID" value="RSKR_0000222000.1"/>
    <property type="gene ID" value="RSKR_0000222000"/>
</dbReference>
<protein>
    <submittedName>
        <fullName evidence="2">Sulfatase domain-containing protein</fullName>
    </submittedName>
</protein>
<accession>A0AC35TMK3</accession>
<evidence type="ECO:0000313" key="1">
    <source>
        <dbReference type="Proteomes" id="UP000095286"/>
    </source>
</evidence>
<evidence type="ECO:0000313" key="2">
    <source>
        <dbReference type="WBParaSite" id="RSKR_0000222000.1"/>
    </source>
</evidence>
<dbReference type="Proteomes" id="UP000095286">
    <property type="component" value="Unplaced"/>
</dbReference>
<reference evidence="2" key="1">
    <citation type="submission" date="2016-11" db="UniProtKB">
        <authorList>
            <consortium name="WormBaseParasite"/>
        </authorList>
    </citation>
    <scope>IDENTIFICATION</scope>
    <source>
        <strain evidence="2">KR3021</strain>
    </source>
</reference>